<name>A0ABV6IFI7_9BURK</name>
<protein>
    <recommendedName>
        <fullName evidence="4">MFS transporter</fullName>
    </recommendedName>
</protein>
<dbReference type="RefSeq" id="WP_390212719.1">
    <property type="nucleotide sequence ID" value="NZ_JBHLXJ010000013.1"/>
</dbReference>
<reference evidence="2 3" key="1">
    <citation type="submission" date="2024-09" db="EMBL/GenBank/DDBJ databases">
        <authorList>
            <person name="Sun Q."/>
            <person name="Mori K."/>
        </authorList>
    </citation>
    <scope>NUCLEOTIDE SEQUENCE [LARGE SCALE GENOMIC DNA]</scope>
    <source>
        <strain evidence="2 3">CCM 8677</strain>
    </source>
</reference>
<evidence type="ECO:0008006" key="4">
    <source>
        <dbReference type="Google" id="ProtNLM"/>
    </source>
</evidence>
<gene>
    <name evidence="2" type="ORF">ACFFJH_11460</name>
</gene>
<sequence length="54" mass="5902">MTTKKKIHNYLVLMAFSFSIFFSFMSTTIVNVALVSGIPSQALNLGLITSASFL</sequence>
<dbReference type="Proteomes" id="UP001589844">
    <property type="component" value="Unassembled WGS sequence"/>
</dbReference>
<keyword evidence="1" id="KW-0472">Membrane</keyword>
<keyword evidence="3" id="KW-1185">Reference proteome</keyword>
<keyword evidence="1" id="KW-0812">Transmembrane</keyword>
<feature type="transmembrane region" description="Helical" evidence="1">
    <location>
        <begin position="12"/>
        <end position="35"/>
    </location>
</feature>
<comment type="caution">
    <text evidence="2">The sequence shown here is derived from an EMBL/GenBank/DDBJ whole genome shotgun (WGS) entry which is preliminary data.</text>
</comment>
<keyword evidence="1" id="KW-1133">Transmembrane helix</keyword>
<proteinExistence type="predicted"/>
<evidence type="ECO:0000256" key="1">
    <source>
        <dbReference type="SAM" id="Phobius"/>
    </source>
</evidence>
<accession>A0ABV6IFI7</accession>
<dbReference type="EMBL" id="JBHLXJ010000013">
    <property type="protein sequence ID" value="MFC0350427.1"/>
    <property type="molecule type" value="Genomic_DNA"/>
</dbReference>
<organism evidence="2 3">
    <name type="scientific">Undibacterium danionis</name>
    <dbReference type="NCBI Taxonomy" id="1812100"/>
    <lineage>
        <taxon>Bacteria</taxon>
        <taxon>Pseudomonadati</taxon>
        <taxon>Pseudomonadota</taxon>
        <taxon>Betaproteobacteria</taxon>
        <taxon>Burkholderiales</taxon>
        <taxon>Oxalobacteraceae</taxon>
        <taxon>Undibacterium</taxon>
    </lineage>
</organism>
<evidence type="ECO:0000313" key="2">
    <source>
        <dbReference type="EMBL" id="MFC0350427.1"/>
    </source>
</evidence>
<evidence type="ECO:0000313" key="3">
    <source>
        <dbReference type="Proteomes" id="UP001589844"/>
    </source>
</evidence>